<dbReference type="InterPro" id="IPR041614">
    <property type="entry name" value="DprA_WH"/>
</dbReference>
<gene>
    <name evidence="4" type="ORF">SAMN02949497_1443</name>
</gene>
<dbReference type="PANTHER" id="PTHR43022:SF1">
    <property type="entry name" value="PROTEIN SMF"/>
    <property type="match status" value="1"/>
</dbReference>
<protein>
    <submittedName>
        <fullName evidence="4">DNA processing protein</fullName>
    </submittedName>
</protein>
<name>A0A1Y6CV17_9GAMM</name>
<comment type="similarity">
    <text evidence="1">Belongs to the DprA/Smf family.</text>
</comment>
<dbReference type="NCBIfam" id="TIGR00732">
    <property type="entry name" value="dprA"/>
    <property type="match status" value="1"/>
</dbReference>
<dbReference type="InterPro" id="IPR003488">
    <property type="entry name" value="DprA"/>
</dbReference>
<accession>A0A1Y6CV17</accession>
<evidence type="ECO:0000313" key="5">
    <source>
        <dbReference type="Proteomes" id="UP000192923"/>
    </source>
</evidence>
<evidence type="ECO:0000259" key="2">
    <source>
        <dbReference type="Pfam" id="PF02481"/>
    </source>
</evidence>
<evidence type="ECO:0000259" key="3">
    <source>
        <dbReference type="Pfam" id="PF17782"/>
    </source>
</evidence>
<proteinExistence type="inferred from homology"/>
<keyword evidence="5" id="KW-1185">Reference proteome</keyword>
<dbReference type="PANTHER" id="PTHR43022">
    <property type="entry name" value="PROTEIN SMF"/>
    <property type="match status" value="1"/>
</dbReference>
<dbReference type="Gene3D" id="3.40.50.450">
    <property type="match status" value="1"/>
</dbReference>
<dbReference type="Pfam" id="PF02481">
    <property type="entry name" value="DNA_processg_A"/>
    <property type="match status" value="1"/>
</dbReference>
<dbReference type="Pfam" id="PF17782">
    <property type="entry name" value="WHD_DprA"/>
    <property type="match status" value="1"/>
</dbReference>
<feature type="domain" description="DprA winged helix" evidence="3">
    <location>
        <begin position="301"/>
        <end position="361"/>
    </location>
</feature>
<feature type="domain" description="Smf/DprA SLOG" evidence="2">
    <location>
        <begin position="82"/>
        <end position="291"/>
    </location>
</feature>
<dbReference type="OrthoDB" id="9785707at2"/>
<dbReference type="Proteomes" id="UP000192923">
    <property type="component" value="Unassembled WGS sequence"/>
</dbReference>
<dbReference type="Gene3D" id="1.10.10.10">
    <property type="entry name" value="Winged helix-like DNA-binding domain superfamily/Winged helix DNA-binding domain"/>
    <property type="match status" value="1"/>
</dbReference>
<evidence type="ECO:0000256" key="1">
    <source>
        <dbReference type="ARBA" id="ARBA00006525"/>
    </source>
</evidence>
<reference evidence="4 5" key="1">
    <citation type="submission" date="2016-12" db="EMBL/GenBank/DDBJ databases">
        <authorList>
            <person name="Song W.-J."/>
            <person name="Kurnit D.M."/>
        </authorList>
    </citation>
    <scope>NUCLEOTIDE SEQUENCE [LARGE SCALE GENOMIC DNA]</scope>
    <source>
        <strain evidence="4 5">175</strain>
    </source>
</reference>
<dbReference type="InterPro" id="IPR036388">
    <property type="entry name" value="WH-like_DNA-bd_sf"/>
</dbReference>
<dbReference type="SUPFAM" id="SSF102405">
    <property type="entry name" value="MCP/YpsA-like"/>
    <property type="match status" value="1"/>
</dbReference>
<evidence type="ECO:0000313" key="4">
    <source>
        <dbReference type="EMBL" id="SMF94136.1"/>
    </source>
</evidence>
<sequence length="367" mass="38995">MAEHSGSDLRYWLALHRAPLIGSRRFASLLSHFGTPQAVFEAGTAAWTALKIPEKTIAYFQNPDWGSVARDLDWLNGSQRHCLTLHDPRYPALLREIADPPPLLFAVGEPAALSLRQVAMVGSRNPSASGRKAAHHLARELAVAGYGVASGLALGIDAAAHRGALDGNGITLAVAGTGPDQIYPRQHRALAQEIVERGGAILSEFPPGTEPKAGNFPRRNRIISGLSLGTLVVEAAEQSGSLITARLALEQGREVFAVPGSIYSPVSKGCNDLIQDGAKLVQSVRDIVEEFGPTTLPGRPEPPPLPPPGGDEPHWALLKFIAYDPTSVDTLVAVTGESPESIAAMLLMLELQGYVESAPGGCYVRIK</sequence>
<dbReference type="EMBL" id="FXAM01000001">
    <property type="protein sequence ID" value="SMF94136.1"/>
    <property type="molecule type" value="Genomic_DNA"/>
</dbReference>
<dbReference type="RefSeq" id="WP_085211242.1">
    <property type="nucleotide sequence ID" value="NZ_FXAM01000001.1"/>
</dbReference>
<dbReference type="InterPro" id="IPR057666">
    <property type="entry name" value="DrpA_SLOG"/>
</dbReference>
<dbReference type="STRING" id="1760988.SAMN02949497_1443"/>
<organism evidence="4 5">
    <name type="scientific">Methylomagnum ishizawai</name>
    <dbReference type="NCBI Taxonomy" id="1760988"/>
    <lineage>
        <taxon>Bacteria</taxon>
        <taxon>Pseudomonadati</taxon>
        <taxon>Pseudomonadota</taxon>
        <taxon>Gammaproteobacteria</taxon>
        <taxon>Methylococcales</taxon>
        <taxon>Methylococcaceae</taxon>
        <taxon>Methylomagnum</taxon>
    </lineage>
</organism>
<dbReference type="AlphaFoldDB" id="A0A1Y6CV17"/>
<dbReference type="GO" id="GO:0009294">
    <property type="term" value="P:DNA-mediated transformation"/>
    <property type="evidence" value="ECO:0007669"/>
    <property type="project" value="InterPro"/>
</dbReference>